<keyword evidence="9 10" id="KW-0275">Fatty acid biosynthesis</keyword>
<dbReference type="OMA" id="TPAQCVA"/>
<dbReference type="GO" id="GO:0005739">
    <property type="term" value="C:mitochondrion"/>
    <property type="evidence" value="ECO:0007669"/>
    <property type="project" value="UniProtKB-ARBA"/>
</dbReference>
<dbReference type="PROSITE" id="PS00012">
    <property type="entry name" value="PHOSPHOPANTETHEINE"/>
    <property type="match status" value="1"/>
</dbReference>
<comment type="function">
    <text evidence="1 10">Carrier of the growing fatty acid chain in fatty acid biosynthesis.</text>
</comment>
<evidence type="ECO:0000256" key="6">
    <source>
        <dbReference type="ARBA" id="ARBA00022553"/>
    </source>
</evidence>
<dbReference type="NCBIfam" id="TIGR00517">
    <property type="entry name" value="acyl_carrier"/>
    <property type="match status" value="1"/>
</dbReference>
<dbReference type="InterPro" id="IPR020806">
    <property type="entry name" value="PKS_PP-bd"/>
</dbReference>
<dbReference type="FunFam" id="1.10.1200.10:FF:000003">
    <property type="entry name" value="Acyl carrier protein"/>
    <property type="match status" value="1"/>
</dbReference>
<comment type="similarity">
    <text evidence="3">Belongs to the acyl carrier protein (ACP) family.</text>
</comment>
<dbReference type="NCBIfam" id="NF002150">
    <property type="entry name" value="PRK00982.1-4"/>
    <property type="match status" value="1"/>
</dbReference>
<dbReference type="Pfam" id="PF00550">
    <property type="entry name" value="PP-binding"/>
    <property type="match status" value="1"/>
</dbReference>
<comment type="caution">
    <text evidence="13">The sequence shown here is derived from an EMBL/GenBank/DDBJ whole genome shotgun (WGS) entry which is preliminary data.</text>
</comment>
<dbReference type="GO" id="GO:0031177">
    <property type="term" value="F:phosphopantetheine binding"/>
    <property type="evidence" value="ECO:0007669"/>
    <property type="project" value="InterPro"/>
</dbReference>
<evidence type="ECO:0000313" key="13">
    <source>
        <dbReference type="EMBL" id="KAG8456970.1"/>
    </source>
</evidence>
<dbReference type="GO" id="GO:0000036">
    <property type="term" value="F:acyl carrier activity"/>
    <property type="evidence" value="ECO:0007669"/>
    <property type="project" value="TreeGrafter"/>
</dbReference>
<dbReference type="Proteomes" id="UP000751190">
    <property type="component" value="Unassembled WGS sequence"/>
</dbReference>
<dbReference type="NCBIfam" id="NF002151">
    <property type="entry name" value="PRK00982.1-5"/>
    <property type="match status" value="1"/>
</dbReference>
<evidence type="ECO:0000256" key="5">
    <source>
        <dbReference type="ARBA" id="ARBA00022516"/>
    </source>
</evidence>
<dbReference type="InterPro" id="IPR036736">
    <property type="entry name" value="ACP-like_sf"/>
</dbReference>
<keyword evidence="6" id="KW-0597">Phosphoprotein</keyword>
<keyword evidence="11" id="KW-0732">Signal</keyword>
<evidence type="ECO:0000256" key="4">
    <source>
        <dbReference type="ARBA" id="ARBA00022450"/>
    </source>
</evidence>
<evidence type="ECO:0000256" key="2">
    <source>
        <dbReference type="ARBA" id="ARBA00005194"/>
    </source>
</evidence>
<dbReference type="InterPro" id="IPR009081">
    <property type="entry name" value="PP-bd_ACP"/>
</dbReference>
<dbReference type="PROSITE" id="PS50075">
    <property type="entry name" value="CARRIER"/>
    <property type="match status" value="1"/>
</dbReference>
<dbReference type="SUPFAM" id="SSF47336">
    <property type="entry name" value="ACP-like"/>
    <property type="match status" value="1"/>
</dbReference>
<dbReference type="AlphaFoldDB" id="A0A8J5X605"/>
<evidence type="ECO:0000256" key="9">
    <source>
        <dbReference type="ARBA" id="ARBA00023160"/>
    </source>
</evidence>
<keyword evidence="5 10" id="KW-0444">Lipid biosynthesis</keyword>
<accession>A0A8J5X605</accession>
<reference evidence="13" key="1">
    <citation type="submission" date="2021-05" db="EMBL/GenBank/DDBJ databases">
        <title>The genome of the haptophyte Pavlova lutheri (Diacronema luteri, Pavlovales) - a model for lipid biosynthesis in eukaryotic algae.</title>
        <authorList>
            <person name="Hulatt C.J."/>
            <person name="Posewitz M.C."/>
        </authorList>
    </citation>
    <scope>NUCLEOTIDE SEQUENCE</scope>
    <source>
        <strain evidence="13">NIVA-4/92</strain>
    </source>
</reference>
<dbReference type="HAMAP" id="MF_01217">
    <property type="entry name" value="Acyl_carrier"/>
    <property type="match status" value="1"/>
</dbReference>
<protein>
    <recommendedName>
        <fullName evidence="10">Acyl carrier protein</fullName>
    </recommendedName>
</protein>
<evidence type="ECO:0000256" key="8">
    <source>
        <dbReference type="ARBA" id="ARBA00023098"/>
    </source>
</evidence>
<evidence type="ECO:0000256" key="10">
    <source>
        <dbReference type="RuleBase" id="RU000722"/>
    </source>
</evidence>
<evidence type="ECO:0000256" key="11">
    <source>
        <dbReference type="SAM" id="SignalP"/>
    </source>
</evidence>
<dbReference type="OrthoDB" id="448946at2759"/>
<proteinExistence type="inferred from homology"/>
<keyword evidence="14" id="KW-1185">Reference proteome</keyword>
<gene>
    <name evidence="13" type="ORF">KFE25_009755</name>
</gene>
<dbReference type="GO" id="GO:0009245">
    <property type="term" value="P:lipid A biosynthetic process"/>
    <property type="evidence" value="ECO:0007669"/>
    <property type="project" value="TreeGrafter"/>
</dbReference>
<keyword evidence="8" id="KW-0443">Lipid metabolism</keyword>
<feature type="chain" id="PRO_5035284782" description="Acyl carrier protein" evidence="11">
    <location>
        <begin position="17"/>
        <end position="117"/>
    </location>
</feature>
<dbReference type="GO" id="GO:0000035">
    <property type="term" value="F:acyl binding"/>
    <property type="evidence" value="ECO:0007669"/>
    <property type="project" value="TreeGrafter"/>
</dbReference>
<name>A0A8J5X605_DIALT</name>
<feature type="domain" description="Carrier" evidence="12">
    <location>
        <begin position="42"/>
        <end position="117"/>
    </location>
</feature>
<keyword evidence="7" id="KW-0276">Fatty acid metabolism</keyword>
<dbReference type="PANTHER" id="PTHR20863">
    <property type="entry name" value="ACYL CARRIER PROTEIN"/>
    <property type="match status" value="1"/>
</dbReference>
<dbReference type="GO" id="GO:0016020">
    <property type="term" value="C:membrane"/>
    <property type="evidence" value="ECO:0007669"/>
    <property type="project" value="GOC"/>
</dbReference>
<evidence type="ECO:0000256" key="1">
    <source>
        <dbReference type="ARBA" id="ARBA00003180"/>
    </source>
</evidence>
<feature type="signal peptide" evidence="11">
    <location>
        <begin position="1"/>
        <end position="16"/>
    </location>
</feature>
<evidence type="ECO:0000256" key="3">
    <source>
        <dbReference type="ARBA" id="ARBA00010930"/>
    </source>
</evidence>
<comment type="pathway">
    <text evidence="2">Lipid metabolism; fatty acid biosynthesis.</text>
</comment>
<keyword evidence="4 10" id="KW-0596">Phosphopantetheine</keyword>
<evidence type="ECO:0000313" key="14">
    <source>
        <dbReference type="Proteomes" id="UP000751190"/>
    </source>
</evidence>
<evidence type="ECO:0000259" key="12">
    <source>
        <dbReference type="PROSITE" id="PS50075"/>
    </source>
</evidence>
<dbReference type="NCBIfam" id="NF002148">
    <property type="entry name" value="PRK00982.1-2"/>
    <property type="match status" value="1"/>
</dbReference>
<organism evidence="13 14">
    <name type="scientific">Diacronema lutheri</name>
    <name type="common">Unicellular marine alga</name>
    <name type="synonym">Monochrysis lutheri</name>
    <dbReference type="NCBI Taxonomy" id="2081491"/>
    <lineage>
        <taxon>Eukaryota</taxon>
        <taxon>Haptista</taxon>
        <taxon>Haptophyta</taxon>
        <taxon>Pavlovophyceae</taxon>
        <taxon>Pavlovales</taxon>
        <taxon>Pavlovaceae</taxon>
        <taxon>Diacronema</taxon>
    </lineage>
</organism>
<dbReference type="PANTHER" id="PTHR20863:SF76">
    <property type="entry name" value="CARRIER DOMAIN-CONTAINING PROTEIN"/>
    <property type="match status" value="1"/>
</dbReference>
<dbReference type="EMBL" id="JAGTXO010000093">
    <property type="protein sequence ID" value="KAG8456970.1"/>
    <property type="molecule type" value="Genomic_DNA"/>
</dbReference>
<sequence>MLRSICLAAFVAYASAFSAPLAAHSRVSASRVALKAPVAMNAAVEEKVKAIIAEQLGVDASKVTPNASFTEDLGADSLDAVELIMAMEEAFGVEIPDDEAEKLTTPAQCVALISAKQ</sequence>
<dbReference type="Gene3D" id="1.10.1200.10">
    <property type="entry name" value="ACP-like"/>
    <property type="match status" value="1"/>
</dbReference>
<dbReference type="InterPro" id="IPR003231">
    <property type="entry name" value="ACP"/>
</dbReference>
<dbReference type="SMART" id="SM00823">
    <property type="entry name" value="PKS_PP"/>
    <property type="match status" value="1"/>
</dbReference>
<dbReference type="InterPro" id="IPR006162">
    <property type="entry name" value="Ppantetheine_attach_site"/>
</dbReference>
<dbReference type="GO" id="GO:0005829">
    <property type="term" value="C:cytosol"/>
    <property type="evidence" value="ECO:0007669"/>
    <property type="project" value="TreeGrafter"/>
</dbReference>
<evidence type="ECO:0000256" key="7">
    <source>
        <dbReference type="ARBA" id="ARBA00022832"/>
    </source>
</evidence>